<organism evidence="2 3">
    <name type="scientific">Cupriavidus taiwanensis</name>
    <dbReference type="NCBI Taxonomy" id="164546"/>
    <lineage>
        <taxon>Bacteria</taxon>
        <taxon>Pseudomonadati</taxon>
        <taxon>Pseudomonadota</taxon>
        <taxon>Betaproteobacteria</taxon>
        <taxon>Burkholderiales</taxon>
        <taxon>Burkholderiaceae</taxon>
        <taxon>Cupriavidus</taxon>
    </lineage>
</organism>
<sequence length="139" mass="14868">MNDGADSAPECESEASSQAPAPPAGPSVDLQVSPPPSSFGGFKPKLNRLGFFSPEPFASAPKCVGRPITAAIGLDLDENSSLCLCAHHDRQYNRRLFRHARGRRTAAPGLPHGSHKTCRGEHKPSRVGLRARTNSQEKS</sequence>
<evidence type="ECO:0000313" key="3">
    <source>
        <dbReference type="Proteomes" id="UP000255505"/>
    </source>
</evidence>
<feature type="region of interest" description="Disordered" evidence="1">
    <location>
        <begin position="1"/>
        <end position="45"/>
    </location>
</feature>
<protein>
    <submittedName>
        <fullName evidence="2">Uncharacterized protein</fullName>
    </submittedName>
</protein>
<evidence type="ECO:0000256" key="1">
    <source>
        <dbReference type="SAM" id="MobiDB-lite"/>
    </source>
</evidence>
<dbReference type="Proteomes" id="UP000255505">
    <property type="component" value="Chromosome I"/>
</dbReference>
<feature type="compositionally biased region" description="Low complexity" evidence="1">
    <location>
        <begin position="7"/>
        <end position="19"/>
    </location>
</feature>
<dbReference type="EMBL" id="LT991976">
    <property type="protein sequence ID" value="SPK73482.1"/>
    <property type="molecule type" value="Genomic_DNA"/>
</dbReference>
<feature type="region of interest" description="Disordered" evidence="1">
    <location>
        <begin position="103"/>
        <end position="139"/>
    </location>
</feature>
<reference evidence="2 3" key="1">
    <citation type="submission" date="2018-01" db="EMBL/GenBank/DDBJ databases">
        <authorList>
            <person name="Gaut B.S."/>
            <person name="Morton B.R."/>
            <person name="Clegg M.T."/>
            <person name="Duvall M.R."/>
        </authorList>
    </citation>
    <scope>NUCLEOTIDE SEQUENCE [LARGE SCALE GENOMIC DNA]</scope>
    <source>
        <strain evidence="2">Cupriavidus taiwanensis LMG 19425</strain>
    </source>
</reference>
<dbReference type="AlphaFoldDB" id="A0A375IJ99"/>
<proteinExistence type="predicted"/>
<accession>A0A375IJ99</accession>
<gene>
    <name evidence="2" type="ORF">CT19425_110019</name>
</gene>
<evidence type="ECO:0000313" key="2">
    <source>
        <dbReference type="EMBL" id="SPK73482.1"/>
    </source>
</evidence>
<name>A0A375IJ99_9BURK</name>